<dbReference type="FunFam" id="3.10.110.10:FF:000014">
    <property type="entry name" value="Baculoviral IAP repeat-containing protein 6"/>
    <property type="match status" value="1"/>
</dbReference>
<feature type="domain" description="UBC core" evidence="4">
    <location>
        <begin position="1463"/>
        <end position="1630"/>
    </location>
</feature>
<dbReference type="GO" id="GO:0032465">
    <property type="term" value="P:regulation of cytokinesis"/>
    <property type="evidence" value="ECO:0007669"/>
    <property type="project" value="InterPro"/>
</dbReference>
<dbReference type="PANTHER" id="PTHR46116">
    <property type="entry name" value="(E3-INDEPENDENT) E2 UBIQUITIN-CONJUGATING ENZYME"/>
    <property type="match status" value="1"/>
</dbReference>
<dbReference type="InterPro" id="IPR016135">
    <property type="entry name" value="UBQ-conjugating_enzyme/RWD"/>
</dbReference>
<dbReference type="OrthoDB" id="47801at2759"/>
<keyword evidence="2" id="KW-0833">Ubl conjugation pathway</keyword>
<dbReference type="SUPFAM" id="SSF54495">
    <property type="entry name" value="UBC-like"/>
    <property type="match status" value="1"/>
</dbReference>
<evidence type="ECO:0000259" key="4">
    <source>
        <dbReference type="PROSITE" id="PS50127"/>
    </source>
</evidence>
<feature type="compositionally biased region" description="Low complexity" evidence="3">
    <location>
        <begin position="865"/>
        <end position="880"/>
    </location>
</feature>
<feature type="region of interest" description="Disordered" evidence="3">
    <location>
        <begin position="1771"/>
        <end position="1797"/>
    </location>
</feature>
<evidence type="ECO:0000313" key="5">
    <source>
        <dbReference type="EMBL" id="ODM97924.1"/>
    </source>
</evidence>
<dbReference type="SMART" id="SM00212">
    <property type="entry name" value="UBCc"/>
    <property type="match status" value="1"/>
</dbReference>
<comment type="caution">
    <text evidence="5">The sequence shown here is derived from an EMBL/GenBank/DDBJ whole genome shotgun (WGS) entry which is preliminary data.</text>
</comment>
<feature type="region of interest" description="Disordered" evidence="3">
    <location>
        <begin position="1710"/>
        <end position="1754"/>
    </location>
</feature>
<dbReference type="GO" id="GO:0006915">
    <property type="term" value="P:apoptotic process"/>
    <property type="evidence" value="ECO:0007669"/>
    <property type="project" value="InterPro"/>
</dbReference>
<keyword evidence="6" id="KW-1185">Reference proteome</keyword>
<accession>A0A1D2MYQ2</accession>
<evidence type="ECO:0000256" key="3">
    <source>
        <dbReference type="SAM" id="MobiDB-lite"/>
    </source>
</evidence>
<name>A0A1D2MYQ2_ORCCI</name>
<dbReference type="PROSITE" id="PS50127">
    <property type="entry name" value="UBC_2"/>
    <property type="match status" value="1"/>
</dbReference>
<dbReference type="GO" id="GO:0004842">
    <property type="term" value="F:ubiquitin-protein transferase activity"/>
    <property type="evidence" value="ECO:0007669"/>
    <property type="project" value="InterPro"/>
</dbReference>
<sequence>MKCVEAVCEKLVNSTRKFINSCPTFVSILTQYIGRTDANALFGQKKYSGESLELQDGLINVAPLGTITSTNFSAHPSEVLLQATPPHRRARTPVWSYHFFPEESYLELVVTLPCAVLLKEVQIVPHMTSLSTCPSAVMVEVSRERSNMTLPMGPPVQCGGLSNISIQLTQPEVAQTVLLRLFKPKDSNNLGLSQIRLLGSTTFSEAALQGLSSGDNNRSLESSAHWMYILDRAINTAEGNPQLYRQIIETAVTIPEMLECCYSALVAPIASGKTNDVSLSHVASVLFHFGKYHKDVSEQIISALIGPVQLGLSHGMSANANTQGSNGQSQLNTVVELLYKLCCAIPEWGHVNLLAVIRWLENCADEALSNSHSFRASGAVPEYIQAVSAALWSVAAAGKVDLTNIATPYLLKKLYNWSLKLEPKSELKSIVDHMICSVCFCQPWLFVYLMHSMNLIKVAEGIDLTGSCFADLLQQWYDEGSVWGRVEARDVQSLKEDLHPSVLLTLGRAAQSPAASNNLKSSNLLDTLNVAIMDFWNFYNASAWMGGTSVNAEELPKIISHVQFVGILTFYGELCKVNDFKNWFGTNGAGFWLPLLNLLSTLPGSLKTSYFGTYVYDIESTVINFLAKCCWTHPENQKKIASCLREIILKQKATPHKAVFLHSMSSFCRRLLIQLLLENEKIVVHVKSDCKYPLKVPASTLPFKDRHPCMGVNGCDRVFFAGTQASAYEMLRLIEPIGMKLDKAGNASEATRPSAANKRDGLVEAGLEMIDQIFGTVAKDKRVAADQKRLIKTASKKLKPDSVSESKSVSEPTDPKKGPKLVLELEEFPEVKVPLQLPLNTVLAAVQSRLPFLDVLVFSLRTELSGTSSGELSPSSSSQSMAETDDSGQGSSKEKRTRRIPDIFNVSPVPATIEVFSRMGGLGLLAKHLPVVYPDTLRQIAVGTKFTGSVGVVMSMDKDSPIMHNDADWVKIESADDFYDDMMESIVASSTPIPKKNAAFRHFSPTTGIPPHSMAAFGLFLSLPRFSEVLLGERVGAQCMLRLVMGVTDDAEGNDIFGTAVAKTLPTLPFQVLRCLLEILPLSTEEGRHLRRAMVEYKAIHFILACLAVFTHQTCDPSLVPGLQHELVIAATKAQGGYEKNNKSDDKSHVYWAKGTGFGTGSTAQSWDVELALQKKKAEEENVTCLLHVLSSYINPQANKSPDDGKAMDLSPSNSEDDMNLPPEMAMLLKNSCLFQAISGYLRNDSGRVLLFHNFEFLVCVTVLQCIIIFSSKSYRIVLDMARHVPLYKAVLQFLRSLVSSCQLLPLLAPWEKKASSSDEQSISALLVKMKDVVDNYARRLTVNTKGKTKSKPSTKIEDLEDEGLALLIPDIQSTASLVEKAVNELIKRQGPQDVEMGEDGGDGALAGPPKTLEERYIEEIKKLQFAFYEMITEEEETGGIRFVVPYHYESNVRTNWGRTFPARLKRLAQESVTLSSSLPIAYGSTIFIRCDNDRLDVMKVLITGPSGTPYSNGCFEFDVFFPNDYPSSPMMINLETTGRQRIRFNPNLYTDGKVCLSILNTWHGRPEEKWNPQTSSLLPVLVAIQSLILNAEPYFNEPGYEKSRGTDAGERSSREYNAGIQIATVEWAMLDQLRNPSPCFKEIVHKHFWMKKGEILSQCEKWLEDLAVTCKTDKRAGKNVTGGADPVAVFKNNLTMLKKELMNLKPPEGLEDLADRAPRKSPSDEAVATASSSPSASASGSSSSIFVPPSRSSGGAAAATVSISEIKSDLSSNVGQQNNLSGPSLTPAAALMKPPNSSQKLEFVDALDAVTVTVVEAVEAGDPMDEDDKVPMDI</sequence>
<keyword evidence="1" id="KW-0808">Transferase</keyword>
<evidence type="ECO:0000313" key="6">
    <source>
        <dbReference type="Proteomes" id="UP000094527"/>
    </source>
</evidence>
<dbReference type="OMA" id="QASAYEM"/>
<dbReference type="Pfam" id="PF00179">
    <property type="entry name" value="UQ_con"/>
    <property type="match status" value="1"/>
</dbReference>
<dbReference type="InterPro" id="IPR000608">
    <property type="entry name" value="UBC"/>
</dbReference>
<dbReference type="PANTHER" id="PTHR46116:SF39">
    <property type="entry name" value="BACULOVIRAL IAP REPEAT-CONTAINING PROTEIN 6"/>
    <property type="match status" value="1"/>
</dbReference>
<dbReference type="EMBL" id="LJIJ01000395">
    <property type="protein sequence ID" value="ODM97924.1"/>
    <property type="molecule type" value="Genomic_DNA"/>
</dbReference>
<dbReference type="Gene3D" id="3.10.110.10">
    <property type="entry name" value="Ubiquitin Conjugating Enzyme"/>
    <property type="match status" value="1"/>
</dbReference>
<dbReference type="CDD" id="cd23810">
    <property type="entry name" value="UBCc_BIRC6"/>
    <property type="match status" value="1"/>
</dbReference>
<dbReference type="GO" id="GO:0004869">
    <property type="term" value="F:cysteine-type endopeptidase inhibitor activity"/>
    <property type="evidence" value="ECO:0007669"/>
    <property type="project" value="TreeGrafter"/>
</dbReference>
<feature type="region of interest" description="Disordered" evidence="3">
    <location>
        <begin position="865"/>
        <end position="901"/>
    </location>
</feature>
<dbReference type="GO" id="GO:0043066">
    <property type="term" value="P:negative regulation of apoptotic process"/>
    <property type="evidence" value="ECO:0007669"/>
    <property type="project" value="TreeGrafter"/>
</dbReference>
<feature type="compositionally biased region" description="Polar residues" evidence="3">
    <location>
        <begin position="1771"/>
        <end position="1785"/>
    </location>
</feature>
<dbReference type="Pfam" id="PF12356">
    <property type="entry name" value="BIRC6"/>
    <property type="match status" value="1"/>
</dbReference>
<protein>
    <submittedName>
        <fullName evidence="5">Baculoviral IAP repeat-containing protein 6</fullName>
    </submittedName>
</protein>
<gene>
    <name evidence="5" type="ORF">Ocin01_08757</name>
</gene>
<dbReference type="STRING" id="48709.A0A1D2MYQ2"/>
<dbReference type="GO" id="GO:0005634">
    <property type="term" value="C:nucleus"/>
    <property type="evidence" value="ECO:0007669"/>
    <property type="project" value="TreeGrafter"/>
</dbReference>
<dbReference type="InterPro" id="IPR022103">
    <property type="entry name" value="BIRC6"/>
</dbReference>
<feature type="region of interest" description="Disordered" evidence="3">
    <location>
        <begin position="1197"/>
        <end position="1216"/>
    </location>
</feature>
<feature type="compositionally biased region" description="Low complexity" evidence="3">
    <location>
        <begin position="1731"/>
        <end position="1754"/>
    </location>
</feature>
<reference evidence="5 6" key="1">
    <citation type="journal article" date="2016" name="Genome Biol. Evol.">
        <title>Gene Family Evolution Reflects Adaptation to Soil Environmental Stressors in the Genome of the Collembolan Orchesella cincta.</title>
        <authorList>
            <person name="Faddeeva-Vakhrusheva A."/>
            <person name="Derks M.F."/>
            <person name="Anvar S.Y."/>
            <person name="Agamennone V."/>
            <person name="Suring W."/>
            <person name="Smit S."/>
            <person name="van Straalen N.M."/>
            <person name="Roelofs D."/>
        </authorList>
    </citation>
    <scope>NUCLEOTIDE SEQUENCE [LARGE SCALE GENOMIC DNA]</scope>
    <source>
        <tissue evidence="5">Mixed pool</tissue>
    </source>
</reference>
<evidence type="ECO:0000256" key="1">
    <source>
        <dbReference type="ARBA" id="ARBA00022679"/>
    </source>
</evidence>
<organism evidence="5 6">
    <name type="scientific">Orchesella cincta</name>
    <name type="common">Springtail</name>
    <name type="synonym">Podura cincta</name>
    <dbReference type="NCBI Taxonomy" id="48709"/>
    <lineage>
        <taxon>Eukaryota</taxon>
        <taxon>Metazoa</taxon>
        <taxon>Ecdysozoa</taxon>
        <taxon>Arthropoda</taxon>
        <taxon>Hexapoda</taxon>
        <taxon>Collembola</taxon>
        <taxon>Entomobryomorpha</taxon>
        <taxon>Entomobryoidea</taxon>
        <taxon>Orchesellidae</taxon>
        <taxon>Orchesellinae</taxon>
        <taxon>Orchesella</taxon>
    </lineage>
</organism>
<proteinExistence type="predicted"/>
<dbReference type="Proteomes" id="UP000094527">
    <property type="component" value="Unassembled WGS sequence"/>
</dbReference>
<feature type="compositionally biased region" description="Basic and acidic residues" evidence="3">
    <location>
        <begin position="1714"/>
        <end position="1724"/>
    </location>
</feature>
<evidence type="ECO:0000256" key="2">
    <source>
        <dbReference type="ARBA" id="ARBA00022786"/>
    </source>
</evidence>